<dbReference type="InterPro" id="IPR036514">
    <property type="entry name" value="SGNH_hydro_sf"/>
</dbReference>
<accession>A0A6A5VB44</accession>
<proteinExistence type="predicted"/>
<dbReference type="AlphaFoldDB" id="A0A6A5VB44"/>
<sequence>IILFTLLPNADPIANNRIRTIINPKYRAIIEARRRKGQRIILGDMYPNVTKDSLGPNRTHPINIGYQGMALVWYEAVVEVEGKGMLRPLGVCT</sequence>
<dbReference type="Gene3D" id="3.40.50.1110">
    <property type="entry name" value="SGNH hydrolase"/>
    <property type="match status" value="1"/>
</dbReference>
<feature type="non-terminal residue" evidence="1">
    <location>
        <position position="1"/>
    </location>
</feature>
<name>A0A6A5VB44_9PLEO</name>
<gene>
    <name evidence="1" type="ORF">BU23DRAFT_460255</name>
</gene>
<keyword evidence="2" id="KW-1185">Reference proteome</keyword>
<evidence type="ECO:0000313" key="1">
    <source>
        <dbReference type="EMBL" id="KAF1974673.1"/>
    </source>
</evidence>
<dbReference type="Proteomes" id="UP000800036">
    <property type="component" value="Unassembled WGS sequence"/>
</dbReference>
<organism evidence="1 2">
    <name type="scientific">Bimuria novae-zelandiae CBS 107.79</name>
    <dbReference type="NCBI Taxonomy" id="1447943"/>
    <lineage>
        <taxon>Eukaryota</taxon>
        <taxon>Fungi</taxon>
        <taxon>Dikarya</taxon>
        <taxon>Ascomycota</taxon>
        <taxon>Pezizomycotina</taxon>
        <taxon>Dothideomycetes</taxon>
        <taxon>Pleosporomycetidae</taxon>
        <taxon>Pleosporales</taxon>
        <taxon>Massarineae</taxon>
        <taxon>Didymosphaeriaceae</taxon>
        <taxon>Bimuria</taxon>
    </lineage>
</organism>
<evidence type="ECO:0000313" key="2">
    <source>
        <dbReference type="Proteomes" id="UP000800036"/>
    </source>
</evidence>
<protein>
    <submittedName>
        <fullName evidence="1">Uncharacterized protein</fullName>
    </submittedName>
</protein>
<reference evidence="1" key="1">
    <citation type="journal article" date="2020" name="Stud. Mycol.">
        <title>101 Dothideomycetes genomes: a test case for predicting lifestyles and emergence of pathogens.</title>
        <authorList>
            <person name="Haridas S."/>
            <person name="Albert R."/>
            <person name="Binder M."/>
            <person name="Bloem J."/>
            <person name="Labutti K."/>
            <person name="Salamov A."/>
            <person name="Andreopoulos B."/>
            <person name="Baker S."/>
            <person name="Barry K."/>
            <person name="Bills G."/>
            <person name="Bluhm B."/>
            <person name="Cannon C."/>
            <person name="Castanera R."/>
            <person name="Culley D."/>
            <person name="Daum C."/>
            <person name="Ezra D."/>
            <person name="Gonzalez J."/>
            <person name="Henrissat B."/>
            <person name="Kuo A."/>
            <person name="Liang C."/>
            <person name="Lipzen A."/>
            <person name="Lutzoni F."/>
            <person name="Magnuson J."/>
            <person name="Mondo S."/>
            <person name="Nolan M."/>
            <person name="Ohm R."/>
            <person name="Pangilinan J."/>
            <person name="Park H.-J."/>
            <person name="Ramirez L."/>
            <person name="Alfaro M."/>
            <person name="Sun H."/>
            <person name="Tritt A."/>
            <person name="Yoshinaga Y."/>
            <person name="Zwiers L.-H."/>
            <person name="Turgeon B."/>
            <person name="Goodwin S."/>
            <person name="Spatafora J."/>
            <person name="Crous P."/>
            <person name="Grigoriev I."/>
        </authorList>
    </citation>
    <scope>NUCLEOTIDE SEQUENCE</scope>
    <source>
        <strain evidence="1">CBS 107.79</strain>
    </source>
</reference>
<dbReference type="OrthoDB" id="3915838at2759"/>
<dbReference type="EMBL" id="ML976673">
    <property type="protein sequence ID" value="KAF1974673.1"/>
    <property type="molecule type" value="Genomic_DNA"/>
</dbReference>